<dbReference type="GO" id="GO:0005886">
    <property type="term" value="C:plasma membrane"/>
    <property type="evidence" value="ECO:0007669"/>
    <property type="project" value="UniProtKB-SubCell"/>
</dbReference>
<feature type="transmembrane region" description="Helical" evidence="7">
    <location>
        <begin position="48"/>
        <end position="70"/>
    </location>
</feature>
<feature type="transmembrane region" description="Helical" evidence="7">
    <location>
        <begin position="20"/>
        <end position="42"/>
    </location>
</feature>
<evidence type="ECO:0008006" key="10">
    <source>
        <dbReference type="Google" id="ProtNLM"/>
    </source>
</evidence>
<dbReference type="PANTHER" id="PTHR34584:SF1">
    <property type="entry name" value="NA(+)_H(+) ANTIPORTER SUBUNIT E1"/>
    <property type="match status" value="1"/>
</dbReference>
<keyword evidence="5 7" id="KW-1133">Transmembrane helix</keyword>
<gene>
    <name evidence="8" type="ORF">CNE99_02670</name>
</gene>
<comment type="subcellular location">
    <subcellularLocation>
        <location evidence="1">Cell membrane</location>
        <topology evidence="1">Multi-pass membrane protein</topology>
    </subcellularLocation>
</comment>
<keyword evidence="4 7" id="KW-0812">Transmembrane</keyword>
<evidence type="ECO:0000313" key="8">
    <source>
        <dbReference type="EMBL" id="PDH40819.1"/>
    </source>
</evidence>
<evidence type="ECO:0000256" key="7">
    <source>
        <dbReference type="SAM" id="Phobius"/>
    </source>
</evidence>
<proteinExistence type="inferred from homology"/>
<keyword evidence="6 7" id="KW-0472">Membrane</keyword>
<dbReference type="Proteomes" id="UP000219327">
    <property type="component" value="Unassembled WGS sequence"/>
</dbReference>
<evidence type="ECO:0000256" key="5">
    <source>
        <dbReference type="ARBA" id="ARBA00022989"/>
    </source>
</evidence>
<name>A0A2A5WWE6_9GAMM</name>
<evidence type="ECO:0000313" key="9">
    <source>
        <dbReference type="Proteomes" id="UP000219327"/>
    </source>
</evidence>
<dbReference type="PANTHER" id="PTHR34584">
    <property type="entry name" value="NA(+)/H(+) ANTIPORTER SUBUNIT E1"/>
    <property type="match status" value="1"/>
</dbReference>
<dbReference type="Pfam" id="PF01899">
    <property type="entry name" value="MNHE"/>
    <property type="match status" value="1"/>
</dbReference>
<evidence type="ECO:0000256" key="4">
    <source>
        <dbReference type="ARBA" id="ARBA00022692"/>
    </source>
</evidence>
<evidence type="ECO:0000256" key="2">
    <source>
        <dbReference type="ARBA" id="ARBA00006228"/>
    </source>
</evidence>
<accession>A0A2A5WWE6</accession>
<keyword evidence="3" id="KW-1003">Cell membrane</keyword>
<evidence type="ECO:0000256" key="3">
    <source>
        <dbReference type="ARBA" id="ARBA00022475"/>
    </source>
</evidence>
<dbReference type="EMBL" id="NTKD01000008">
    <property type="protein sequence ID" value="PDH40819.1"/>
    <property type="molecule type" value="Genomic_DNA"/>
</dbReference>
<comment type="caution">
    <text evidence="8">The sequence shown here is derived from an EMBL/GenBank/DDBJ whole genome shotgun (WGS) entry which is preliminary data.</text>
</comment>
<comment type="similarity">
    <text evidence="2">Belongs to the CPA3 antiporters (TC 2.A.63) subunit E family.</text>
</comment>
<dbReference type="GO" id="GO:0008324">
    <property type="term" value="F:monoatomic cation transmembrane transporter activity"/>
    <property type="evidence" value="ECO:0007669"/>
    <property type="project" value="InterPro"/>
</dbReference>
<reference evidence="8 9" key="1">
    <citation type="submission" date="2017-08" db="EMBL/GenBank/DDBJ databases">
        <title>Fine stratification of microbial communities through a metagenomic profile of the photic zone.</title>
        <authorList>
            <person name="Haro-Moreno J.M."/>
            <person name="Lopez-Perez M."/>
            <person name="De La Torre J."/>
            <person name="Picazo A."/>
            <person name="Camacho A."/>
            <person name="Rodriguez-Valera F."/>
        </authorList>
    </citation>
    <scope>NUCLEOTIDE SEQUENCE [LARGE SCALE GENOMIC DNA]</scope>
    <source>
        <strain evidence="8">MED-G24</strain>
    </source>
</reference>
<dbReference type="AlphaFoldDB" id="A0A2A5WWE6"/>
<organism evidence="8 9">
    <name type="scientific">OM182 bacterium MED-G24</name>
    <dbReference type="NCBI Taxonomy" id="1986255"/>
    <lineage>
        <taxon>Bacteria</taxon>
        <taxon>Pseudomonadati</taxon>
        <taxon>Pseudomonadota</taxon>
        <taxon>Gammaproteobacteria</taxon>
        <taxon>OMG group</taxon>
        <taxon>OM182 clade</taxon>
    </lineage>
</organism>
<evidence type="ECO:0000256" key="6">
    <source>
        <dbReference type="ARBA" id="ARBA00023136"/>
    </source>
</evidence>
<protein>
    <recommendedName>
        <fullName evidence="10">Cation transporter</fullName>
    </recommendedName>
</protein>
<sequence length="178" mass="19275">MIYWARLKEQGTGRDNKDLALGRVVGPTLGLGLLLVALWLILSGHFEPLLLAIGAFSVGGVVALCLRLGIVDREGLPFHLAPRLMVYWLTLAVKIIRDNISVAYTIVRPKGRIEPGLVTISPELTTDLGRAIYANAITLTPGTYTLSIDHGSLLVHGLSKAVAQSEKSDEAWREVPEA</sequence>
<evidence type="ECO:0000256" key="1">
    <source>
        <dbReference type="ARBA" id="ARBA00004651"/>
    </source>
</evidence>
<dbReference type="InterPro" id="IPR002758">
    <property type="entry name" value="Cation_antiport_E"/>
</dbReference>